<dbReference type="InterPro" id="IPR015927">
    <property type="entry name" value="Peptidase_S24_S26A/B/C"/>
</dbReference>
<evidence type="ECO:0000313" key="10">
    <source>
        <dbReference type="Proteomes" id="UP001519362"/>
    </source>
</evidence>
<dbReference type="InterPro" id="IPR050077">
    <property type="entry name" value="LexA_repressor"/>
</dbReference>
<keyword evidence="3 7" id="KW-0378">Hydrolase</keyword>
<dbReference type="SUPFAM" id="SSF51306">
    <property type="entry name" value="LexA/Signal peptidase"/>
    <property type="match status" value="1"/>
</dbReference>
<dbReference type="Pfam" id="PF00717">
    <property type="entry name" value="Peptidase_S24"/>
    <property type="match status" value="1"/>
</dbReference>
<keyword evidence="5" id="KW-0234">DNA repair</keyword>
<sequence>MGTLNARLLPVAWGEPVTLLVAPESVPAGFPSPSQDYASDELDLNERLIRDRVSTFVWKAAGHSMTEAGLHDGDLLLVDRGVDPVPGHIVVAVVDGEYTVKRLDLVGKRLVLRAEAPGYRDIIPGELSETSIWGVVTWVLHQT</sequence>
<evidence type="ECO:0000256" key="4">
    <source>
        <dbReference type="ARBA" id="ARBA00022813"/>
    </source>
</evidence>
<keyword evidence="10" id="KW-1185">Reference proteome</keyword>
<dbReference type="PANTHER" id="PTHR33516">
    <property type="entry name" value="LEXA REPRESSOR"/>
    <property type="match status" value="1"/>
</dbReference>
<evidence type="ECO:0000256" key="5">
    <source>
        <dbReference type="ARBA" id="ARBA00023204"/>
    </source>
</evidence>
<evidence type="ECO:0000256" key="2">
    <source>
        <dbReference type="ARBA" id="ARBA00022763"/>
    </source>
</evidence>
<name>A0ABS4ZKT1_9MICO</name>
<keyword evidence="6" id="KW-0742">SOS response</keyword>
<organism evidence="9 10">
    <name type="scientific">Microbacterium amylolyticum</name>
    <dbReference type="NCBI Taxonomy" id="936337"/>
    <lineage>
        <taxon>Bacteria</taxon>
        <taxon>Bacillati</taxon>
        <taxon>Actinomycetota</taxon>
        <taxon>Actinomycetes</taxon>
        <taxon>Micrococcales</taxon>
        <taxon>Microbacteriaceae</taxon>
        <taxon>Microbacterium</taxon>
    </lineage>
</organism>
<keyword evidence="4 7" id="KW-0068">Autocatalytic cleavage</keyword>
<dbReference type="Proteomes" id="UP001519362">
    <property type="component" value="Unassembled WGS sequence"/>
</dbReference>
<dbReference type="EMBL" id="JAGIOL010000002">
    <property type="protein sequence ID" value="MBP2437889.1"/>
    <property type="molecule type" value="Genomic_DNA"/>
</dbReference>
<dbReference type="Gene3D" id="2.10.109.10">
    <property type="entry name" value="Umud Fragment, subunit A"/>
    <property type="match status" value="1"/>
</dbReference>
<evidence type="ECO:0000259" key="8">
    <source>
        <dbReference type="Pfam" id="PF00717"/>
    </source>
</evidence>
<reference evidence="9 10" key="1">
    <citation type="submission" date="2021-03" db="EMBL/GenBank/DDBJ databases">
        <title>Sequencing the genomes of 1000 actinobacteria strains.</title>
        <authorList>
            <person name="Klenk H.-P."/>
        </authorList>
    </citation>
    <scope>NUCLEOTIDE SEQUENCE [LARGE SCALE GENOMIC DNA]</scope>
    <source>
        <strain evidence="9 10">DSM 24221</strain>
    </source>
</reference>
<evidence type="ECO:0000256" key="7">
    <source>
        <dbReference type="RuleBase" id="RU003991"/>
    </source>
</evidence>
<keyword evidence="2" id="KW-0227">DNA damage</keyword>
<dbReference type="NCBIfam" id="NF007621">
    <property type="entry name" value="PRK10276.1"/>
    <property type="match status" value="1"/>
</dbReference>
<comment type="similarity">
    <text evidence="1 7">Belongs to the peptidase S24 family.</text>
</comment>
<dbReference type="InterPro" id="IPR039418">
    <property type="entry name" value="LexA-like"/>
</dbReference>
<gene>
    <name evidence="9" type="ORF">JOF34_002533</name>
</gene>
<dbReference type="PRINTS" id="PR00726">
    <property type="entry name" value="LEXASERPTASE"/>
</dbReference>
<proteinExistence type="inferred from homology"/>
<comment type="caution">
    <text evidence="9">The sequence shown here is derived from an EMBL/GenBank/DDBJ whole genome shotgun (WGS) entry which is preliminary data.</text>
</comment>
<evidence type="ECO:0000313" key="9">
    <source>
        <dbReference type="EMBL" id="MBP2437889.1"/>
    </source>
</evidence>
<feature type="domain" description="Peptidase S24/S26A/S26B/S26C" evidence="8">
    <location>
        <begin position="25"/>
        <end position="136"/>
    </location>
</feature>
<evidence type="ECO:0000256" key="6">
    <source>
        <dbReference type="ARBA" id="ARBA00023236"/>
    </source>
</evidence>
<dbReference type="RefSeq" id="WP_241245153.1">
    <property type="nucleotide sequence ID" value="NZ_CP049254.1"/>
</dbReference>
<protein>
    <submittedName>
        <fullName evidence="9">DNA polymerase V</fullName>
        <ecNumber evidence="9">3.4.21.-</ecNumber>
    </submittedName>
</protein>
<dbReference type="GO" id="GO:0016787">
    <property type="term" value="F:hydrolase activity"/>
    <property type="evidence" value="ECO:0007669"/>
    <property type="project" value="UniProtKB-KW"/>
</dbReference>
<evidence type="ECO:0000256" key="3">
    <source>
        <dbReference type="ARBA" id="ARBA00022801"/>
    </source>
</evidence>
<dbReference type="PANTHER" id="PTHR33516:SF2">
    <property type="entry name" value="LEXA REPRESSOR-RELATED"/>
    <property type="match status" value="1"/>
</dbReference>
<dbReference type="EC" id="3.4.21.-" evidence="9"/>
<accession>A0ABS4ZKT1</accession>
<dbReference type="CDD" id="cd06529">
    <property type="entry name" value="S24_LexA-like"/>
    <property type="match status" value="1"/>
</dbReference>
<dbReference type="InterPro" id="IPR036286">
    <property type="entry name" value="LexA/Signal_pep-like_sf"/>
</dbReference>
<dbReference type="InterPro" id="IPR006197">
    <property type="entry name" value="Peptidase_S24_LexA"/>
</dbReference>
<evidence type="ECO:0000256" key="1">
    <source>
        <dbReference type="ARBA" id="ARBA00007484"/>
    </source>
</evidence>